<feature type="domain" description="HTH cro/C1-type" evidence="1">
    <location>
        <begin position="22"/>
        <end position="68"/>
    </location>
</feature>
<evidence type="ECO:0000313" key="2">
    <source>
        <dbReference type="EMBL" id="GGP34189.1"/>
    </source>
</evidence>
<organism evidence="2 3">
    <name type="scientific">Saccharothrix coeruleofusca</name>
    <dbReference type="NCBI Taxonomy" id="33919"/>
    <lineage>
        <taxon>Bacteria</taxon>
        <taxon>Bacillati</taxon>
        <taxon>Actinomycetota</taxon>
        <taxon>Actinomycetes</taxon>
        <taxon>Pseudonocardiales</taxon>
        <taxon>Pseudonocardiaceae</taxon>
        <taxon>Saccharothrix</taxon>
    </lineage>
</organism>
<dbReference type="AlphaFoldDB" id="A0A918AJA3"/>
<dbReference type="Gene3D" id="1.10.260.40">
    <property type="entry name" value="lambda repressor-like DNA-binding domains"/>
    <property type="match status" value="1"/>
</dbReference>
<dbReference type="EMBL" id="BMRG01000001">
    <property type="protein sequence ID" value="GGP34189.1"/>
    <property type="molecule type" value="Genomic_DNA"/>
</dbReference>
<evidence type="ECO:0000313" key="3">
    <source>
        <dbReference type="Proteomes" id="UP000639606"/>
    </source>
</evidence>
<sequence>MAAEESTPSSWWQYVQANLDNQGWTTGDLARHTGIDRSRFTDWRRGRSVSIENARTIARVFGASPLEVMVAAGLLTEQEAQLRRTRPDPAALTDEELLAELGRRLRRADGKV</sequence>
<keyword evidence="3" id="KW-1185">Reference proteome</keyword>
<gene>
    <name evidence="2" type="ORF">GCM10010185_00870</name>
</gene>
<protein>
    <recommendedName>
        <fullName evidence="1">HTH cro/C1-type domain-containing protein</fullName>
    </recommendedName>
</protein>
<dbReference type="InterPro" id="IPR001387">
    <property type="entry name" value="Cro/C1-type_HTH"/>
</dbReference>
<dbReference type="SMART" id="SM00530">
    <property type="entry name" value="HTH_XRE"/>
    <property type="match status" value="1"/>
</dbReference>
<dbReference type="RefSeq" id="WP_229794849.1">
    <property type="nucleotide sequence ID" value="NZ_BMRG01000001.1"/>
</dbReference>
<dbReference type="CDD" id="cd00093">
    <property type="entry name" value="HTH_XRE"/>
    <property type="match status" value="1"/>
</dbReference>
<evidence type="ECO:0000259" key="1">
    <source>
        <dbReference type="PROSITE" id="PS50943"/>
    </source>
</evidence>
<dbReference type="PROSITE" id="PS50943">
    <property type="entry name" value="HTH_CROC1"/>
    <property type="match status" value="1"/>
</dbReference>
<dbReference type="Proteomes" id="UP000639606">
    <property type="component" value="Unassembled WGS sequence"/>
</dbReference>
<reference evidence="2" key="2">
    <citation type="submission" date="2020-09" db="EMBL/GenBank/DDBJ databases">
        <authorList>
            <person name="Sun Q."/>
            <person name="Ohkuma M."/>
        </authorList>
    </citation>
    <scope>NUCLEOTIDE SEQUENCE</scope>
    <source>
        <strain evidence="2">JCM 3313</strain>
    </source>
</reference>
<dbReference type="SUPFAM" id="SSF47413">
    <property type="entry name" value="lambda repressor-like DNA-binding domains"/>
    <property type="match status" value="1"/>
</dbReference>
<dbReference type="Pfam" id="PF13443">
    <property type="entry name" value="HTH_26"/>
    <property type="match status" value="1"/>
</dbReference>
<reference evidence="2" key="1">
    <citation type="journal article" date="2014" name="Int. J. Syst. Evol. Microbiol.">
        <title>Complete genome sequence of Corynebacterium casei LMG S-19264T (=DSM 44701T), isolated from a smear-ripened cheese.</title>
        <authorList>
            <consortium name="US DOE Joint Genome Institute (JGI-PGF)"/>
            <person name="Walter F."/>
            <person name="Albersmeier A."/>
            <person name="Kalinowski J."/>
            <person name="Ruckert C."/>
        </authorList>
    </citation>
    <scope>NUCLEOTIDE SEQUENCE</scope>
    <source>
        <strain evidence="2">JCM 3313</strain>
    </source>
</reference>
<accession>A0A918AJA3</accession>
<name>A0A918AJA3_9PSEU</name>
<dbReference type="InterPro" id="IPR010982">
    <property type="entry name" value="Lambda_DNA-bd_dom_sf"/>
</dbReference>
<proteinExistence type="predicted"/>
<comment type="caution">
    <text evidence="2">The sequence shown here is derived from an EMBL/GenBank/DDBJ whole genome shotgun (WGS) entry which is preliminary data.</text>
</comment>
<dbReference type="GO" id="GO:0003677">
    <property type="term" value="F:DNA binding"/>
    <property type="evidence" value="ECO:0007669"/>
    <property type="project" value="InterPro"/>
</dbReference>